<evidence type="ECO:0000313" key="2">
    <source>
        <dbReference type="Proteomes" id="UP001177003"/>
    </source>
</evidence>
<protein>
    <submittedName>
        <fullName evidence="1">Uncharacterized protein</fullName>
    </submittedName>
</protein>
<reference evidence="1" key="1">
    <citation type="submission" date="2023-04" db="EMBL/GenBank/DDBJ databases">
        <authorList>
            <person name="Vijverberg K."/>
            <person name="Xiong W."/>
            <person name="Schranz E."/>
        </authorList>
    </citation>
    <scope>NUCLEOTIDE SEQUENCE</scope>
</reference>
<dbReference type="AlphaFoldDB" id="A0AA35VY79"/>
<name>A0AA35VY79_LACSI</name>
<dbReference type="Proteomes" id="UP001177003">
    <property type="component" value="Chromosome 2"/>
</dbReference>
<dbReference type="EMBL" id="OX465078">
    <property type="protein sequence ID" value="CAI9270897.1"/>
    <property type="molecule type" value="Genomic_DNA"/>
</dbReference>
<keyword evidence="2" id="KW-1185">Reference proteome</keyword>
<organism evidence="1 2">
    <name type="scientific">Lactuca saligna</name>
    <name type="common">Willowleaf lettuce</name>
    <dbReference type="NCBI Taxonomy" id="75948"/>
    <lineage>
        <taxon>Eukaryota</taxon>
        <taxon>Viridiplantae</taxon>
        <taxon>Streptophyta</taxon>
        <taxon>Embryophyta</taxon>
        <taxon>Tracheophyta</taxon>
        <taxon>Spermatophyta</taxon>
        <taxon>Magnoliopsida</taxon>
        <taxon>eudicotyledons</taxon>
        <taxon>Gunneridae</taxon>
        <taxon>Pentapetalae</taxon>
        <taxon>asterids</taxon>
        <taxon>campanulids</taxon>
        <taxon>Asterales</taxon>
        <taxon>Asteraceae</taxon>
        <taxon>Cichorioideae</taxon>
        <taxon>Cichorieae</taxon>
        <taxon>Lactucinae</taxon>
        <taxon>Lactuca</taxon>
    </lineage>
</organism>
<accession>A0AA35VY79</accession>
<sequence>MKLLISSFEILKADRYKQSFRENKGIYDDWGISNSYILRKNVIHKSYKKNEAEVAYKAVIRDNVECSKTVLLAPQKPISISTTQKPVFIPKSLNKLHAKIALEAIPSTKEKEVMKKPTTQKFAKIWDSLVSYTKDTYLMGFYPVARRSGTKAVFLADLSDPMTLWDYFIHRCIDTIYLEGTNLQCISKFPSNVQTVITNYKTRFAKQERGLFIKMHPSYPIFDEDSQLLVPSITFANMGISNGSKPTKDDLTHEIPTQDHLVFALAGVYLASSRICNGKIKNQELE</sequence>
<proteinExistence type="predicted"/>
<evidence type="ECO:0000313" key="1">
    <source>
        <dbReference type="EMBL" id="CAI9270897.1"/>
    </source>
</evidence>
<gene>
    <name evidence="1" type="ORF">LSALG_LOCUS11187</name>
</gene>